<evidence type="ECO:0000256" key="5">
    <source>
        <dbReference type="ARBA" id="ARBA00022617"/>
    </source>
</evidence>
<protein>
    <submittedName>
        <fullName evidence="16">Cytochrome P450 3638G5</fullName>
    </submittedName>
</protein>
<dbReference type="Gene3D" id="1.10.630.10">
    <property type="entry name" value="Cytochrome P450"/>
    <property type="match status" value="1"/>
</dbReference>
<evidence type="ECO:0000256" key="11">
    <source>
        <dbReference type="ARBA" id="ARBA00023033"/>
    </source>
</evidence>
<evidence type="ECO:0000256" key="15">
    <source>
        <dbReference type="SAM" id="Phobius"/>
    </source>
</evidence>
<keyword evidence="8" id="KW-0492">Microsome</keyword>
<comment type="cofactor">
    <cofactor evidence="1 13">
        <name>heme</name>
        <dbReference type="ChEBI" id="CHEBI:30413"/>
    </cofactor>
</comment>
<accession>A0AAT9UTP8</accession>
<evidence type="ECO:0000256" key="2">
    <source>
        <dbReference type="ARBA" id="ARBA00004174"/>
    </source>
</evidence>
<dbReference type="InterPro" id="IPR036396">
    <property type="entry name" value="Cyt_P450_sf"/>
</dbReference>
<dbReference type="AlphaFoldDB" id="A0AAT9UTP8"/>
<evidence type="ECO:0000313" key="16">
    <source>
        <dbReference type="EMBL" id="WIM41687.1"/>
    </source>
</evidence>
<keyword evidence="6 13" id="KW-0479">Metal-binding</keyword>
<evidence type="ECO:0000256" key="8">
    <source>
        <dbReference type="ARBA" id="ARBA00022848"/>
    </source>
</evidence>
<evidence type="ECO:0000256" key="6">
    <source>
        <dbReference type="ARBA" id="ARBA00022723"/>
    </source>
</evidence>
<evidence type="ECO:0000256" key="1">
    <source>
        <dbReference type="ARBA" id="ARBA00001971"/>
    </source>
</evidence>
<keyword evidence="7" id="KW-0256">Endoplasmic reticulum</keyword>
<keyword evidence="9 14" id="KW-0560">Oxidoreductase</keyword>
<feature type="binding site" description="axial binding residue" evidence="13">
    <location>
        <position position="461"/>
    </location>
    <ligand>
        <name>heme</name>
        <dbReference type="ChEBI" id="CHEBI:30413"/>
    </ligand>
    <ligandPart>
        <name>Fe</name>
        <dbReference type="ChEBI" id="CHEBI:18248"/>
    </ligandPart>
</feature>
<keyword evidence="5 13" id="KW-0349">Heme</keyword>
<keyword evidence="12 15" id="KW-0472">Membrane</keyword>
<comment type="subcellular location">
    <subcellularLocation>
        <location evidence="3">Endoplasmic reticulum membrane</location>
        <topology evidence="3">Peripheral membrane protein</topology>
    </subcellularLocation>
    <subcellularLocation>
        <location evidence="2">Microsome membrane</location>
        <topology evidence="2">Peripheral membrane protein</topology>
    </subcellularLocation>
</comment>
<evidence type="ECO:0000256" key="7">
    <source>
        <dbReference type="ARBA" id="ARBA00022824"/>
    </source>
</evidence>
<evidence type="ECO:0000256" key="4">
    <source>
        <dbReference type="ARBA" id="ARBA00010617"/>
    </source>
</evidence>
<dbReference type="SUPFAM" id="SSF48264">
    <property type="entry name" value="Cytochrome P450"/>
    <property type="match status" value="1"/>
</dbReference>
<dbReference type="InterPro" id="IPR002401">
    <property type="entry name" value="Cyt_P450_E_grp-I"/>
</dbReference>
<reference evidence="16" key="1">
    <citation type="submission" date="2023-06" db="EMBL/GenBank/DDBJ databases">
        <title>Identification of Cytochrome P450s in Maconellicoccus hirsutus.</title>
        <authorList>
            <person name="Selvamani S.B."/>
            <person name="Negi N."/>
            <person name="Nagarjuna Reddy K.V."/>
            <person name="Ramasamy G.G."/>
        </authorList>
    </citation>
    <scope>NUCLEOTIDE SEQUENCE</scope>
</reference>
<evidence type="ECO:0000256" key="10">
    <source>
        <dbReference type="ARBA" id="ARBA00023004"/>
    </source>
</evidence>
<dbReference type="Pfam" id="PF00067">
    <property type="entry name" value="p450"/>
    <property type="match status" value="1"/>
</dbReference>
<keyword evidence="10 13" id="KW-0408">Iron</keyword>
<evidence type="ECO:0000256" key="13">
    <source>
        <dbReference type="PIRSR" id="PIRSR602401-1"/>
    </source>
</evidence>
<keyword evidence="11 14" id="KW-0503">Monooxygenase</keyword>
<sequence length="515" mass="59865">MMNTMTNLFINYHLTLGNSLIAACIILIASISCYAIIHVKRSRRRMLMLKSFNQLPTLPLIGSVHLLAGNTRERVAKMLDILKTYELPLVAWLMHIPVVFIGKHSDIQTVMHQTTDKDLLGIFDRLFGGSLLVLQGEKWRRSRRVIFPAFSPAMMNQYFPVLNEYSALLTNKFESFCDTDEAFDISSCVFASNLNSTTVNMTGYELRSREKEDTDFLDAISKSLKMESMRFTFPLLFPKIIYEVYLFLSGSRKTYEVVYQLPQKIFRKNLTKYTINETYRENDQDTKTTDTRTLIDSLLKAHITSTDFTKEQVYAEILDIIIAGYETTSLTSCFVLLMLAMHPDVQEKVYDEIRTIYENKDQQVQIEDLKKLVYMEQCINETIRKFTVTPLTIRTHTEDIVLNDEQVIPAGCRIFVAFYAAHHDREFFPNADNWDPEHFAPEKSNHNRPSFFPFGAGVRSCIGAKYGMMSMKIQLVHLLRRYRLDTDMKMQDIHLVIDLLLRNDSGYWLKIYSRE</sequence>
<dbReference type="InterPro" id="IPR017972">
    <property type="entry name" value="Cyt_P450_CS"/>
</dbReference>
<evidence type="ECO:0000256" key="9">
    <source>
        <dbReference type="ARBA" id="ARBA00023002"/>
    </source>
</evidence>
<dbReference type="InterPro" id="IPR050196">
    <property type="entry name" value="Cytochrome_P450_Monoox"/>
</dbReference>
<dbReference type="PRINTS" id="PR00463">
    <property type="entry name" value="EP450I"/>
</dbReference>
<name>A0AAT9UTP8_MACHI</name>
<dbReference type="GO" id="GO:0005506">
    <property type="term" value="F:iron ion binding"/>
    <property type="evidence" value="ECO:0007669"/>
    <property type="project" value="InterPro"/>
</dbReference>
<dbReference type="PANTHER" id="PTHR24291:SF189">
    <property type="entry name" value="CYTOCHROME P450 4C3-RELATED"/>
    <property type="match status" value="1"/>
</dbReference>
<keyword evidence="15" id="KW-0812">Transmembrane</keyword>
<evidence type="ECO:0000256" key="3">
    <source>
        <dbReference type="ARBA" id="ARBA00004406"/>
    </source>
</evidence>
<dbReference type="EMBL" id="OR117247">
    <property type="protein sequence ID" value="WIM41687.1"/>
    <property type="molecule type" value="mRNA"/>
</dbReference>
<dbReference type="PROSITE" id="PS00086">
    <property type="entry name" value="CYTOCHROME_P450"/>
    <property type="match status" value="1"/>
</dbReference>
<feature type="transmembrane region" description="Helical" evidence="15">
    <location>
        <begin position="20"/>
        <end position="39"/>
    </location>
</feature>
<organism evidence="16">
    <name type="scientific">Maconellicoccus hirsutus</name>
    <name type="common">Pink hibiscus mealybug</name>
    <dbReference type="NCBI Taxonomy" id="177089"/>
    <lineage>
        <taxon>Eukaryota</taxon>
        <taxon>Metazoa</taxon>
        <taxon>Ecdysozoa</taxon>
        <taxon>Arthropoda</taxon>
        <taxon>Hexapoda</taxon>
        <taxon>Insecta</taxon>
        <taxon>Pterygota</taxon>
        <taxon>Neoptera</taxon>
        <taxon>Paraneoptera</taxon>
        <taxon>Hemiptera</taxon>
        <taxon>Sternorrhyncha</taxon>
        <taxon>Coccoidea</taxon>
        <taxon>Pseudococcidae</taxon>
        <taxon>Maconellicoccus</taxon>
    </lineage>
</organism>
<proteinExistence type="evidence at transcript level"/>
<dbReference type="GO" id="GO:0005789">
    <property type="term" value="C:endoplasmic reticulum membrane"/>
    <property type="evidence" value="ECO:0007669"/>
    <property type="project" value="UniProtKB-SubCell"/>
</dbReference>
<dbReference type="PANTHER" id="PTHR24291">
    <property type="entry name" value="CYTOCHROME P450 FAMILY 4"/>
    <property type="match status" value="1"/>
</dbReference>
<dbReference type="GO" id="GO:0020037">
    <property type="term" value="F:heme binding"/>
    <property type="evidence" value="ECO:0007669"/>
    <property type="project" value="InterPro"/>
</dbReference>
<dbReference type="PRINTS" id="PR00385">
    <property type="entry name" value="P450"/>
</dbReference>
<comment type="similarity">
    <text evidence="4 14">Belongs to the cytochrome P450 family.</text>
</comment>
<evidence type="ECO:0000256" key="12">
    <source>
        <dbReference type="ARBA" id="ARBA00023136"/>
    </source>
</evidence>
<dbReference type="GO" id="GO:0004497">
    <property type="term" value="F:monooxygenase activity"/>
    <property type="evidence" value="ECO:0007669"/>
    <property type="project" value="UniProtKB-KW"/>
</dbReference>
<evidence type="ECO:0000256" key="14">
    <source>
        <dbReference type="RuleBase" id="RU000461"/>
    </source>
</evidence>
<dbReference type="GO" id="GO:0016705">
    <property type="term" value="F:oxidoreductase activity, acting on paired donors, with incorporation or reduction of molecular oxygen"/>
    <property type="evidence" value="ECO:0007669"/>
    <property type="project" value="InterPro"/>
</dbReference>
<keyword evidence="15" id="KW-1133">Transmembrane helix</keyword>
<dbReference type="InterPro" id="IPR001128">
    <property type="entry name" value="Cyt_P450"/>
</dbReference>